<name>A0A4D6L2J8_VIGUN</name>
<feature type="compositionally biased region" description="Low complexity" evidence="1">
    <location>
        <begin position="1"/>
        <end position="22"/>
    </location>
</feature>
<sequence>MSSSASSSDGSSALFSSSDAGTSLGGVSSSADSPILLNGSPEAEQLVTEAVEQVVSPEESGDVISIDVRDEGEQTNLPEVQGYEWPPYEPRTHATRFRWGNDLGDLVERTKVFGDETV</sequence>
<feature type="region of interest" description="Disordered" evidence="1">
    <location>
        <begin position="1"/>
        <end position="40"/>
    </location>
</feature>
<gene>
    <name evidence="2" type="ORF">DEO72_LG2g3035</name>
</gene>
<dbReference type="AlphaFoldDB" id="A0A4D6L2J8"/>
<evidence type="ECO:0000313" key="3">
    <source>
        <dbReference type="Proteomes" id="UP000501690"/>
    </source>
</evidence>
<evidence type="ECO:0000313" key="2">
    <source>
        <dbReference type="EMBL" id="QCD82695.1"/>
    </source>
</evidence>
<proteinExistence type="predicted"/>
<reference evidence="2 3" key="1">
    <citation type="submission" date="2019-04" db="EMBL/GenBank/DDBJ databases">
        <title>An improved genome assembly and genetic linkage map for asparagus bean, Vigna unguiculata ssp. sesquipedialis.</title>
        <authorList>
            <person name="Xia Q."/>
            <person name="Zhang R."/>
            <person name="Dong Y."/>
        </authorList>
    </citation>
    <scope>NUCLEOTIDE SEQUENCE [LARGE SCALE GENOMIC DNA]</scope>
    <source>
        <tissue evidence="2">Leaf</tissue>
    </source>
</reference>
<evidence type="ECO:0000256" key="1">
    <source>
        <dbReference type="SAM" id="MobiDB-lite"/>
    </source>
</evidence>
<protein>
    <submittedName>
        <fullName evidence="2">Uncharacterized protein</fullName>
    </submittedName>
</protein>
<dbReference type="EMBL" id="CP039346">
    <property type="protein sequence ID" value="QCD82695.1"/>
    <property type="molecule type" value="Genomic_DNA"/>
</dbReference>
<dbReference type="Proteomes" id="UP000501690">
    <property type="component" value="Linkage Group LG2"/>
</dbReference>
<organism evidence="2 3">
    <name type="scientific">Vigna unguiculata</name>
    <name type="common">Cowpea</name>
    <dbReference type="NCBI Taxonomy" id="3917"/>
    <lineage>
        <taxon>Eukaryota</taxon>
        <taxon>Viridiplantae</taxon>
        <taxon>Streptophyta</taxon>
        <taxon>Embryophyta</taxon>
        <taxon>Tracheophyta</taxon>
        <taxon>Spermatophyta</taxon>
        <taxon>Magnoliopsida</taxon>
        <taxon>eudicotyledons</taxon>
        <taxon>Gunneridae</taxon>
        <taxon>Pentapetalae</taxon>
        <taxon>rosids</taxon>
        <taxon>fabids</taxon>
        <taxon>Fabales</taxon>
        <taxon>Fabaceae</taxon>
        <taxon>Papilionoideae</taxon>
        <taxon>50 kb inversion clade</taxon>
        <taxon>NPAAA clade</taxon>
        <taxon>indigoferoid/millettioid clade</taxon>
        <taxon>Phaseoleae</taxon>
        <taxon>Vigna</taxon>
    </lineage>
</organism>
<keyword evidence="3" id="KW-1185">Reference proteome</keyword>
<accession>A0A4D6L2J8</accession>